<accession>A0ABS7KJT5</accession>
<dbReference type="Proteomes" id="UP000706031">
    <property type="component" value="Unassembled WGS sequence"/>
</dbReference>
<protein>
    <submittedName>
        <fullName evidence="2">Uncharacterized protein</fullName>
    </submittedName>
</protein>
<proteinExistence type="predicted"/>
<feature type="transmembrane region" description="Helical" evidence="1">
    <location>
        <begin position="6"/>
        <end position="30"/>
    </location>
</feature>
<evidence type="ECO:0000313" key="2">
    <source>
        <dbReference type="EMBL" id="MBY0204428.1"/>
    </source>
</evidence>
<evidence type="ECO:0000313" key="3">
    <source>
        <dbReference type="Proteomes" id="UP000706031"/>
    </source>
</evidence>
<keyword evidence="1" id="KW-0472">Membrane</keyword>
<keyword evidence="3" id="KW-1185">Reference proteome</keyword>
<keyword evidence="1" id="KW-1133">Transmembrane helix</keyword>
<dbReference type="EMBL" id="JACLIC010000023">
    <property type="protein sequence ID" value="MBY0204428.1"/>
    <property type="molecule type" value="Genomic_DNA"/>
</dbReference>
<feature type="transmembrane region" description="Helical" evidence="1">
    <location>
        <begin position="74"/>
        <end position="98"/>
    </location>
</feature>
<gene>
    <name evidence="2" type="ORF">H7T88_14485</name>
</gene>
<name>A0ABS7KJT5_9BACL</name>
<reference evidence="2 3" key="1">
    <citation type="submission" date="2020-08" db="EMBL/GenBank/DDBJ databases">
        <title>Fungal Genomes of the International Space Station.</title>
        <authorList>
            <person name="Seuylemezian A."/>
            <person name="Singh N.K."/>
            <person name="Wood J."/>
            <person name="Venkateswaran K."/>
        </authorList>
    </citation>
    <scope>NUCLEOTIDE SEQUENCE [LARGE SCALE GENOMIC DNA]</scope>
    <source>
        <strain evidence="2 3">S/N-304-OC-R4</strain>
    </source>
</reference>
<sequence>MDMSDLTKILLTCLCFLLILSLLLLGIRKLMGHNQGSGSRNLAGWFMGLFITGAVPLTFALYTYTTDERLDANIGLGLAMLFAWTYCALLLCAVLGVWGRYWWRGKRK</sequence>
<comment type="caution">
    <text evidence="2">The sequence shown here is derived from an EMBL/GenBank/DDBJ whole genome shotgun (WGS) entry which is preliminary data.</text>
</comment>
<evidence type="ECO:0000256" key="1">
    <source>
        <dbReference type="SAM" id="Phobius"/>
    </source>
</evidence>
<feature type="transmembrane region" description="Helical" evidence="1">
    <location>
        <begin position="42"/>
        <end position="62"/>
    </location>
</feature>
<keyword evidence="1" id="KW-0812">Transmembrane</keyword>
<organism evidence="2 3">
    <name type="scientific">Paenibacillus cucumis</name>
    <name type="common">ex Kampfer et al. 2016</name>
    <dbReference type="NCBI Taxonomy" id="1776858"/>
    <lineage>
        <taxon>Bacteria</taxon>
        <taxon>Bacillati</taxon>
        <taxon>Bacillota</taxon>
        <taxon>Bacilli</taxon>
        <taxon>Bacillales</taxon>
        <taxon>Paenibacillaceae</taxon>
        <taxon>Paenibacillus</taxon>
    </lineage>
</organism>